<dbReference type="Gene3D" id="3.40.50.880">
    <property type="match status" value="1"/>
</dbReference>
<gene>
    <name evidence="3" type="ORF">ACFSW5_07835</name>
</gene>
<dbReference type="PROSITE" id="PS51276">
    <property type="entry name" value="PEPTIDASE_C56_PFPI"/>
    <property type="match status" value="1"/>
</dbReference>
<dbReference type="NCBIfam" id="TIGR01382">
    <property type="entry name" value="PfpI"/>
    <property type="match status" value="1"/>
</dbReference>
<accession>A0ABW5QV28</accession>
<protein>
    <submittedName>
        <fullName evidence="3">Type 1 glutamine amidotransferase domain-containing protein</fullName>
    </submittedName>
</protein>
<dbReference type="InterPro" id="IPR002818">
    <property type="entry name" value="DJ-1/PfpI"/>
</dbReference>
<dbReference type="PANTHER" id="PTHR42733">
    <property type="entry name" value="DJ-1 PROTEIN"/>
    <property type="match status" value="1"/>
</dbReference>
<keyword evidence="3" id="KW-0315">Glutamine amidotransferase</keyword>
<evidence type="ECO:0000256" key="1">
    <source>
        <dbReference type="ARBA" id="ARBA00008542"/>
    </source>
</evidence>
<dbReference type="PANTHER" id="PTHR42733:SF2">
    <property type="entry name" value="DJ-1_THIJ_PFPI FAMILY PROTEIN"/>
    <property type="match status" value="1"/>
</dbReference>
<proteinExistence type="inferred from homology"/>
<dbReference type="RefSeq" id="WP_379271150.1">
    <property type="nucleotide sequence ID" value="NZ_JBHUGT010000018.1"/>
</dbReference>
<dbReference type="InterPro" id="IPR029062">
    <property type="entry name" value="Class_I_gatase-like"/>
</dbReference>
<dbReference type="InterPro" id="IPR006286">
    <property type="entry name" value="C56_PfpI-like"/>
</dbReference>
<evidence type="ECO:0000313" key="4">
    <source>
        <dbReference type="Proteomes" id="UP001597493"/>
    </source>
</evidence>
<evidence type="ECO:0000313" key="3">
    <source>
        <dbReference type="EMBL" id="MFD2660179.1"/>
    </source>
</evidence>
<name>A0ABW5QV28_9BACL</name>
<keyword evidence="4" id="KW-1185">Reference proteome</keyword>
<comment type="caution">
    <text evidence="3">The sequence shown here is derived from an EMBL/GenBank/DDBJ whole genome shotgun (WGS) entry which is preliminary data.</text>
</comment>
<dbReference type="CDD" id="cd03134">
    <property type="entry name" value="GATase1_PfpI_like"/>
    <property type="match status" value="1"/>
</dbReference>
<dbReference type="EMBL" id="JBHUMY010000007">
    <property type="protein sequence ID" value="MFD2660179.1"/>
    <property type="molecule type" value="Genomic_DNA"/>
</dbReference>
<reference evidence="4" key="1">
    <citation type="journal article" date="2019" name="Int. J. Syst. Evol. Microbiol.">
        <title>The Global Catalogue of Microorganisms (GCM) 10K type strain sequencing project: providing services to taxonomists for standard genome sequencing and annotation.</title>
        <authorList>
            <consortium name="The Broad Institute Genomics Platform"/>
            <consortium name="The Broad Institute Genome Sequencing Center for Infectious Disease"/>
            <person name="Wu L."/>
            <person name="Ma J."/>
        </authorList>
    </citation>
    <scope>NUCLEOTIDE SEQUENCE [LARGE SCALE GENOMIC DNA]</scope>
    <source>
        <strain evidence="4">TISTR 1827</strain>
    </source>
</reference>
<evidence type="ECO:0000259" key="2">
    <source>
        <dbReference type="Pfam" id="PF01965"/>
    </source>
</evidence>
<comment type="similarity">
    <text evidence="1">Belongs to the peptidase C56 family.</text>
</comment>
<dbReference type="Pfam" id="PF01965">
    <property type="entry name" value="DJ-1_PfpI"/>
    <property type="match status" value="1"/>
</dbReference>
<dbReference type="SUPFAM" id="SSF52317">
    <property type="entry name" value="Class I glutamine amidotransferase-like"/>
    <property type="match status" value="1"/>
</dbReference>
<feature type="domain" description="DJ-1/PfpI" evidence="2">
    <location>
        <begin position="5"/>
        <end position="169"/>
    </location>
</feature>
<dbReference type="Proteomes" id="UP001597493">
    <property type="component" value="Unassembled WGS sequence"/>
</dbReference>
<organism evidence="3 4">
    <name type="scientific">Paenibacillus thailandensis</name>
    <dbReference type="NCBI Taxonomy" id="393250"/>
    <lineage>
        <taxon>Bacteria</taxon>
        <taxon>Bacillati</taxon>
        <taxon>Bacillota</taxon>
        <taxon>Bacilli</taxon>
        <taxon>Bacillales</taxon>
        <taxon>Paenibacillaceae</taxon>
        <taxon>Paenibacillus</taxon>
    </lineage>
</organism>
<sequence length="176" mass="19001">MQNTKKVAFLLENEFEDSEMRNPYEEMVKDGHDPVIISLSKEQELTGKQGTVSYKSHLAAKDANPSDYAAIIIPGGNSPSRLMNDPDVQSFVQKADQAGITISAICHGPQVLAAAGVLKGRTVTGYAGIAEQIRQAGGTFVDQEVAVDRNLITSRTPDDEPAFIAETVKRLGVNAW</sequence>